<dbReference type="EMBL" id="CP035495">
    <property type="protein sequence ID" value="QAY62753.1"/>
    <property type="molecule type" value="Genomic_DNA"/>
</dbReference>
<evidence type="ECO:0000256" key="1">
    <source>
        <dbReference type="ARBA" id="ARBA00004533"/>
    </source>
</evidence>
<dbReference type="PANTHER" id="PTHR30606">
    <property type="entry name" value="LIPID A BIOSYNTHESIS LAUROYL ACYLTRANSFERASE"/>
    <property type="match status" value="1"/>
</dbReference>
<protein>
    <submittedName>
        <fullName evidence="8">Phosphatidylinositol mannoside acyltransferase</fullName>
    </submittedName>
</protein>
<keyword evidence="6 8" id="KW-0012">Acyltransferase</keyword>
<dbReference type="Pfam" id="PF03279">
    <property type="entry name" value="Lip_A_acyltrans"/>
    <property type="match status" value="1"/>
</dbReference>
<dbReference type="OrthoDB" id="9803456at2"/>
<evidence type="ECO:0000256" key="4">
    <source>
        <dbReference type="ARBA" id="ARBA00022679"/>
    </source>
</evidence>
<evidence type="ECO:0000256" key="2">
    <source>
        <dbReference type="ARBA" id="ARBA00022475"/>
    </source>
</evidence>
<reference evidence="8 9" key="1">
    <citation type="submission" date="2019-01" db="EMBL/GenBank/DDBJ databases">
        <title>Genome sequencing of strain 2JSPR-7.</title>
        <authorList>
            <person name="Heo J."/>
            <person name="Kim S.-J."/>
            <person name="Kim J.-S."/>
            <person name="Hong S.-B."/>
            <person name="Kwon S.-W."/>
        </authorList>
    </citation>
    <scope>NUCLEOTIDE SEQUENCE [LARGE SCALE GENOMIC DNA]</scope>
    <source>
        <strain evidence="8 9">2JSPR-7</strain>
    </source>
</reference>
<accession>A0A4P6EM04</accession>
<dbReference type="Proteomes" id="UP000291758">
    <property type="component" value="Chromosome"/>
</dbReference>
<dbReference type="GO" id="GO:0005886">
    <property type="term" value="C:plasma membrane"/>
    <property type="evidence" value="ECO:0007669"/>
    <property type="project" value="UniProtKB-SubCell"/>
</dbReference>
<evidence type="ECO:0000256" key="6">
    <source>
        <dbReference type="ARBA" id="ARBA00023315"/>
    </source>
</evidence>
<keyword evidence="3" id="KW-0997">Cell inner membrane</keyword>
<dbReference type="AlphaFoldDB" id="A0A4P6EM04"/>
<gene>
    <name evidence="8" type="ORF">ET495_05205</name>
</gene>
<comment type="subcellular location">
    <subcellularLocation>
        <location evidence="1">Cell inner membrane</location>
    </subcellularLocation>
</comment>
<keyword evidence="2" id="KW-1003">Cell membrane</keyword>
<evidence type="ECO:0000313" key="9">
    <source>
        <dbReference type="Proteomes" id="UP000291758"/>
    </source>
</evidence>
<sequence length="338" mass="36718">MVDVARAYTFAWRHAPRVPEPVLRAAFTLVADVAWLRRGAGVRRLEANYARVRPELDARALRRLARAGMRSYMRYFREAFTLQGATPEQIAARVRVQGAQNVRAVAEDGAAASLALGHLGNWDLAGAWATPHLAPVLTVAEKLQPEALYEEFVGFRRSIGIEVLGLGDADVFRRLVRGVAAGGRLVPLLADRDLTATGVEVDLAGHRARVAAGPATLALAGGVDLLPTSITYERLHGARRRAAGTPWGIVITFHPPVPVPDVDPSLPGHVRRRTQVAAMTQGWVDTLARTLRESTQDWHMLQRVFVDDLDPARYARTRAASGEPASATPSQHAAGVQE</sequence>
<organism evidence="8 9">
    <name type="scientific">Xylanimonas allomyrinae</name>
    <dbReference type="NCBI Taxonomy" id="2509459"/>
    <lineage>
        <taxon>Bacteria</taxon>
        <taxon>Bacillati</taxon>
        <taxon>Actinomycetota</taxon>
        <taxon>Actinomycetes</taxon>
        <taxon>Micrococcales</taxon>
        <taxon>Promicromonosporaceae</taxon>
        <taxon>Xylanimonas</taxon>
    </lineage>
</organism>
<name>A0A4P6EM04_9MICO</name>
<evidence type="ECO:0000256" key="3">
    <source>
        <dbReference type="ARBA" id="ARBA00022519"/>
    </source>
</evidence>
<proteinExistence type="predicted"/>
<evidence type="ECO:0000256" key="5">
    <source>
        <dbReference type="ARBA" id="ARBA00023136"/>
    </source>
</evidence>
<evidence type="ECO:0000256" key="7">
    <source>
        <dbReference type="SAM" id="MobiDB-lite"/>
    </source>
</evidence>
<keyword evidence="5" id="KW-0472">Membrane</keyword>
<dbReference type="NCBIfam" id="NF005919">
    <property type="entry name" value="PRK07920.1"/>
    <property type="match status" value="1"/>
</dbReference>
<dbReference type="RefSeq" id="WP_129203190.1">
    <property type="nucleotide sequence ID" value="NZ_CP035495.1"/>
</dbReference>
<feature type="region of interest" description="Disordered" evidence="7">
    <location>
        <begin position="317"/>
        <end position="338"/>
    </location>
</feature>
<dbReference type="GO" id="GO:0016746">
    <property type="term" value="F:acyltransferase activity"/>
    <property type="evidence" value="ECO:0007669"/>
    <property type="project" value="UniProtKB-KW"/>
</dbReference>
<evidence type="ECO:0000313" key="8">
    <source>
        <dbReference type="EMBL" id="QAY62753.1"/>
    </source>
</evidence>
<dbReference type="InterPro" id="IPR004960">
    <property type="entry name" value="LipA_acyltrans"/>
</dbReference>
<dbReference type="GO" id="GO:0009247">
    <property type="term" value="P:glycolipid biosynthetic process"/>
    <property type="evidence" value="ECO:0007669"/>
    <property type="project" value="UniProtKB-ARBA"/>
</dbReference>
<dbReference type="KEGG" id="xyl:ET495_05205"/>
<keyword evidence="4 8" id="KW-0808">Transferase</keyword>
<keyword evidence="9" id="KW-1185">Reference proteome</keyword>
<dbReference type="PANTHER" id="PTHR30606:SF10">
    <property type="entry name" value="PHOSPHATIDYLINOSITOL MANNOSIDE ACYLTRANSFERASE"/>
    <property type="match status" value="1"/>
</dbReference>